<feature type="binding site" evidence="7">
    <location>
        <position position="323"/>
    </location>
    <ligand>
        <name>4-imidazolone-5-propanoate</name>
        <dbReference type="ChEBI" id="CHEBI:77893"/>
    </ligand>
</feature>
<feature type="binding site" evidence="7">
    <location>
        <position position="75"/>
    </location>
    <ligand>
        <name>Fe(3+)</name>
        <dbReference type="ChEBI" id="CHEBI:29034"/>
    </ligand>
</feature>
<dbReference type="NCBIfam" id="TIGR01224">
    <property type="entry name" value="hutI"/>
    <property type="match status" value="1"/>
</dbReference>
<evidence type="ECO:0000259" key="9">
    <source>
        <dbReference type="Pfam" id="PF22039"/>
    </source>
</evidence>
<dbReference type="RefSeq" id="WP_095506742.1">
    <property type="nucleotide sequence ID" value="NZ_BSNC01000002.1"/>
</dbReference>
<evidence type="ECO:0000259" key="8">
    <source>
        <dbReference type="Pfam" id="PF01979"/>
    </source>
</evidence>
<dbReference type="InterPro" id="IPR006680">
    <property type="entry name" value="Amidohydro-rel"/>
</dbReference>
<dbReference type="GO" id="GO:0019556">
    <property type="term" value="P:L-histidine catabolic process to glutamate and formamide"/>
    <property type="evidence" value="ECO:0007669"/>
    <property type="project" value="UniProtKB-UniRule"/>
</dbReference>
<keyword evidence="2 7" id="KW-0479">Metal-binding</keyword>
<dbReference type="GO" id="GO:0050480">
    <property type="term" value="F:imidazolonepropionase activity"/>
    <property type="evidence" value="ECO:0007669"/>
    <property type="project" value="UniProtKB-UniRule"/>
</dbReference>
<feature type="binding site" evidence="7">
    <location>
        <position position="246"/>
    </location>
    <ligand>
        <name>4-imidazolone-5-propanoate</name>
        <dbReference type="ChEBI" id="CHEBI:77893"/>
    </ligand>
</feature>
<dbReference type="CDD" id="cd01296">
    <property type="entry name" value="Imidazolone-5PH"/>
    <property type="match status" value="1"/>
</dbReference>
<reference evidence="10" key="2">
    <citation type="submission" date="2023-01" db="EMBL/GenBank/DDBJ databases">
        <title>Draft genome sequence of Paraferrimonas sedimenticola strain NBRC 101628.</title>
        <authorList>
            <person name="Sun Q."/>
            <person name="Mori K."/>
        </authorList>
    </citation>
    <scope>NUCLEOTIDE SEQUENCE</scope>
    <source>
        <strain evidence="10">NBRC 101628</strain>
    </source>
</reference>
<feature type="binding site" evidence="7">
    <location>
        <position position="145"/>
    </location>
    <ligand>
        <name>N-formimidoyl-L-glutamate</name>
        <dbReference type="ChEBI" id="CHEBI:58928"/>
    </ligand>
</feature>
<feature type="binding site" evidence="7">
    <location>
        <position position="73"/>
    </location>
    <ligand>
        <name>Fe(3+)</name>
        <dbReference type="ChEBI" id="CHEBI:29034"/>
    </ligand>
</feature>
<feature type="binding site" evidence="7">
    <location>
        <position position="322"/>
    </location>
    <ligand>
        <name>N-formimidoyl-L-glutamate</name>
        <dbReference type="ChEBI" id="CHEBI:58928"/>
    </ligand>
</feature>
<dbReference type="FunFam" id="3.20.20.140:FF:000007">
    <property type="entry name" value="Imidazolonepropionase"/>
    <property type="match status" value="1"/>
</dbReference>
<comment type="function">
    <text evidence="7">Catalyzes the hydrolytic cleavage of the carbon-nitrogen bond in imidazolone-5-propanoate to yield N-formimidoyl-L-glutamate. It is the third step in the universal histidine degradation pathway.</text>
</comment>
<dbReference type="Pfam" id="PF01979">
    <property type="entry name" value="Amidohydro_1"/>
    <property type="match status" value="1"/>
</dbReference>
<feature type="binding site" evidence="7">
    <location>
        <position position="243"/>
    </location>
    <ligand>
        <name>Fe(3+)</name>
        <dbReference type="ChEBI" id="CHEBI:29034"/>
    </ligand>
</feature>
<sequence length="411" mass="44501">MNWQHLWIDVNLACMTEQADQPYGVIEDGAVAIEDGKIAWVGKRSELPEFDQHKVAIHRGNSGWMTPGLIDCHTHLVFGGDRAKEFEQRLQGVSYETIAKQGGGIRSTVAATRAADEQTLFDSGRKRLNALMREGVTQVEIKSGYGLDLENEVKQLQVARYLGEVHPIGVSTTCLAAHALPPEYADQPDAYVNLVCDSILPKVSELDLADAVDVFCEGIGFDLSQSEKVLRKAVELGLKPKMHAEQLSNLGGSALAAELGALSVDHIEFLDENGVKALAKSGTVAVLLPGAFYFLRETQLPPLDALREHGVPMAIASDFNPGSSPICSLKLMLNMACTLFSMTPEEALAGVTRHAAKALGLEQQMGQIKAGMQADLALWDIQHPSELSYSYGVNPLQALMIQGKLQQISAT</sequence>
<evidence type="ECO:0000313" key="11">
    <source>
        <dbReference type="Proteomes" id="UP001161422"/>
    </source>
</evidence>
<dbReference type="GO" id="GO:0005737">
    <property type="term" value="C:cytoplasm"/>
    <property type="evidence" value="ECO:0007669"/>
    <property type="project" value="UniProtKB-SubCell"/>
</dbReference>
<dbReference type="AlphaFoldDB" id="A0AA37VXU0"/>
<feature type="binding site" evidence="7">
    <location>
        <position position="82"/>
    </location>
    <ligand>
        <name>4-imidazolone-5-propanoate</name>
        <dbReference type="ChEBI" id="CHEBI:77893"/>
    </ligand>
</feature>
<keyword evidence="6 7" id="KW-0408">Iron</keyword>
<name>A0AA37VXU0_9GAMM</name>
<dbReference type="Pfam" id="PF22039">
    <property type="entry name" value="HUTI_composite_bact"/>
    <property type="match status" value="1"/>
</dbReference>
<dbReference type="Proteomes" id="UP001161422">
    <property type="component" value="Unassembled WGS sequence"/>
</dbReference>
<evidence type="ECO:0000313" key="10">
    <source>
        <dbReference type="EMBL" id="GLP95425.1"/>
    </source>
</evidence>
<dbReference type="InterPro" id="IPR054418">
    <property type="entry name" value="MQNX/HUTI_composite_N"/>
</dbReference>
<dbReference type="InterPro" id="IPR011059">
    <property type="entry name" value="Metal-dep_hydrolase_composite"/>
</dbReference>
<keyword evidence="4 7" id="KW-0369">Histidine metabolism</keyword>
<feature type="binding site" evidence="7">
    <location>
        <position position="318"/>
    </location>
    <ligand>
        <name>Fe(3+)</name>
        <dbReference type="ChEBI" id="CHEBI:29034"/>
    </ligand>
</feature>
<dbReference type="InterPro" id="IPR032466">
    <property type="entry name" value="Metal_Hydrolase"/>
</dbReference>
<keyword evidence="5 7" id="KW-0862">Zinc</keyword>
<dbReference type="HAMAP" id="MF_00372">
    <property type="entry name" value="HutI"/>
    <property type="match status" value="1"/>
</dbReference>
<dbReference type="SUPFAM" id="SSF51338">
    <property type="entry name" value="Composite domain of metallo-dependent hydrolases"/>
    <property type="match status" value="1"/>
</dbReference>
<feature type="binding site" evidence="7">
    <location>
        <position position="75"/>
    </location>
    <ligand>
        <name>Zn(2+)</name>
        <dbReference type="ChEBI" id="CHEBI:29105"/>
    </ligand>
</feature>
<dbReference type="PANTHER" id="PTHR42752:SF1">
    <property type="entry name" value="IMIDAZOLONEPROPIONASE-RELATED"/>
    <property type="match status" value="1"/>
</dbReference>
<comment type="cofactor">
    <cofactor evidence="7">
        <name>Zn(2+)</name>
        <dbReference type="ChEBI" id="CHEBI:29105"/>
    </cofactor>
    <cofactor evidence="7">
        <name>Fe(3+)</name>
        <dbReference type="ChEBI" id="CHEBI:29034"/>
    </cofactor>
    <text evidence="7">Binds 1 zinc or iron ion per subunit.</text>
</comment>
<keyword evidence="11" id="KW-1185">Reference proteome</keyword>
<dbReference type="InterPro" id="IPR005920">
    <property type="entry name" value="HutI"/>
</dbReference>
<organism evidence="10 11">
    <name type="scientific">Paraferrimonas sedimenticola</name>
    <dbReference type="NCBI Taxonomy" id="375674"/>
    <lineage>
        <taxon>Bacteria</taxon>
        <taxon>Pseudomonadati</taxon>
        <taxon>Pseudomonadota</taxon>
        <taxon>Gammaproteobacteria</taxon>
        <taxon>Alteromonadales</taxon>
        <taxon>Ferrimonadaceae</taxon>
        <taxon>Paraferrimonas</taxon>
    </lineage>
</organism>
<dbReference type="Gene3D" id="3.20.20.140">
    <property type="entry name" value="Metal-dependent hydrolases"/>
    <property type="match status" value="1"/>
</dbReference>
<evidence type="ECO:0000256" key="1">
    <source>
        <dbReference type="ARBA" id="ARBA00012864"/>
    </source>
</evidence>
<gene>
    <name evidence="7 10" type="primary">hutI</name>
    <name evidence="10" type="ORF">GCM10007895_07310</name>
</gene>
<comment type="caution">
    <text evidence="10">The sequence shown here is derived from an EMBL/GenBank/DDBJ whole genome shotgun (WGS) entry which is preliminary data.</text>
</comment>
<feature type="binding site" evidence="7">
    <location>
        <position position="320"/>
    </location>
    <ligand>
        <name>N-formimidoyl-L-glutamate</name>
        <dbReference type="ChEBI" id="CHEBI:58928"/>
    </ligand>
</feature>
<comment type="catalytic activity">
    <reaction evidence="7">
        <text>4-imidazolone-5-propanoate + H2O = N-formimidoyl-L-glutamate</text>
        <dbReference type="Rhea" id="RHEA:23660"/>
        <dbReference type="ChEBI" id="CHEBI:15377"/>
        <dbReference type="ChEBI" id="CHEBI:58928"/>
        <dbReference type="ChEBI" id="CHEBI:77893"/>
        <dbReference type="EC" id="3.5.2.7"/>
    </reaction>
</comment>
<evidence type="ECO:0000256" key="2">
    <source>
        <dbReference type="ARBA" id="ARBA00022723"/>
    </source>
</evidence>
<keyword evidence="7" id="KW-0963">Cytoplasm</keyword>
<comment type="subcellular location">
    <subcellularLocation>
        <location evidence="7">Cytoplasm</location>
    </subcellularLocation>
</comment>
<feature type="binding site" evidence="7">
    <location>
        <position position="318"/>
    </location>
    <ligand>
        <name>Zn(2+)</name>
        <dbReference type="ChEBI" id="CHEBI:29105"/>
    </ligand>
</feature>
<dbReference type="PANTHER" id="PTHR42752">
    <property type="entry name" value="IMIDAZOLONEPROPIONASE"/>
    <property type="match status" value="1"/>
</dbReference>
<comment type="similarity">
    <text evidence="7">Belongs to the metallo-dependent hydrolases superfamily. HutI family.</text>
</comment>
<evidence type="ECO:0000256" key="3">
    <source>
        <dbReference type="ARBA" id="ARBA00022801"/>
    </source>
</evidence>
<evidence type="ECO:0000256" key="6">
    <source>
        <dbReference type="ARBA" id="ARBA00023004"/>
    </source>
</evidence>
<feature type="binding site" evidence="7">
    <location>
        <position position="178"/>
    </location>
    <ligand>
        <name>4-imidazolone-5-propanoate</name>
        <dbReference type="ChEBI" id="CHEBI:77893"/>
    </ligand>
</feature>
<feature type="binding site" evidence="7">
    <location>
        <position position="243"/>
    </location>
    <ligand>
        <name>Zn(2+)</name>
        <dbReference type="ChEBI" id="CHEBI:29105"/>
    </ligand>
</feature>
<accession>A0AA37VXU0</accession>
<feature type="binding site" evidence="7">
    <location>
        <position position="145"/>
    </location>
    <ligand>
        <name>4-imidazolone-5-propanoate</name>
        <dbReference type="ChEBI" id="CHEBI:77893"/>
    </ligand>
</feature>
<feature type="domain" description="Amidohydrolase-related" evidence="8">
    <location>
        <begin position="247"/>
        <end position="404"/>
    </location>
</feature>
<evidence type="ECO:0000256" key="5">
    <source>
        <dbReference type="ARBA" id="ARBA00022833"/>
    </source>
</evidence>
<feature type="binding site" evidence="7">
    <location>
        <position position="73"/>
    </location>
    <ligand>
        <name>Zn(2+)</name>
        <dbReference type="ChEBI" id="CHEBI:29105"/>
    </ligand>
</feature>
<reference evidence="10" key="1">
    <citation type="journal article" date="2014" name="Int. J. Syst. Evol. Microbiol.">
        <title>Complete genome sequence of Corynebacterium casei LMG S-19264T (=DSM 44701T), isolated from a smear-ripened cheese.</title>
        <authorList>
            <consortium name="US DOE Joint Genome Institute (JGI-PGF)"/>
            <person name="Walter F."/>
            <person name="Albersmeier A."/>
            <person name="Kalinowski J."/>
            <person name="Ruckert C."/>
        </authorList>
    </citation>
    <scope>NUCLEOTIDE SEQUENCE</scope>
    <source>
        <strain evidence="10">NBRC 101628</strain>
    </source>
</reference>
<feature type="domain" description="Aminodeoxyfutalosine deaminase/Imidazolonepropionase-like composite" evidence="9">
    <location>
        <begin position="29"/>
        <end position="48"/>
    </location>
</feature>
<evidence type="ECO:0000256" key="7">
    <source>
        <dbReference type="HAMAP-Rule" id="MF_00372"/>
    </source>
</evidence>
<comment type="pathway">
    <text evidence="7">Amino-acid degradation; L-histidine degradation into L-glutamate; N-formimidoyl-L-glutamate from L-histidine: step 3/3.</text>
</comment>
<dbReference type="EMBL" id="BSNC01000002">
    <property type="protein sequence ID" value="GLP95425.1"/>
    <property type="molecule type" value="Genomic_DNA"/>
</dbReference>
<dbReference type="GO" id="GO:0005506">
    <property type="term" value="F:iron ion binding"/>
    <property type="evidence" value="ECO:0007669"/>
    <property type="project" value="UniProtKB-UniRule"/>
</dbReference>
<evidence type="ECO:0000256" key="4">
    <source>
        <dbReference type="ARBA" id="ARBA00022808"/>
    </source>
</evidence>
<dbReference type="Gene3D" id="2.30.40.10">
    <property type="entry name" value="Urease, subunit C, domain 1"/>
    <property type="match status" value="1"/>
</dbReference>
<dbReference type="SUPFAM" id="SSF51556">
    <property type="entry name" value="Metallo-dependent hydrolases"/>
    <property type="match status" value="1"/>
</dbReference>
<protein>
    <recommendedName>
        <fullName evidence="1 7">Imidazolonepropionase</fullName>
        <ecNumber evidence="1 7">3.5.2.7</ecNumber>
    </recommendedName>
    <alternativeName>
        <fullName evidence="7">Imidazolone-5-propionate hydrolase</fullName>
    </alternativeName>
</protein>
<keyword evidence="3 7" id="KW-0378">Hydrolase</keyword>
<proteinExistence type="inferred from homology"/>
<dbReference type="GO" id="GO:0008270">
    <property type="term" value="F:zinc ion binding"/>
    <property type="evidence" value="ECO:0007669"/>
    <property type="project" value="UniProtKB-UniRule"/>
</dbReference>
<dbReference type="EC" id="3.5.2.7" evidence="1 7"/>